<protein>
    <submittedName>
        <fullName evidence="1">AAA-like domain-containing protein</fullName>
    </submittedName>
</protein>
<dbReference type="Gene3D" id="3.40.50.300">
    <property type="entry name" value="P-loop containing nucleotide triphosphate hydrolases"/>
    <property type="match status" value="1"/>
</dbReference>
<dbReference type="InterPro" id="IPR027417">
    <property type="entry name" value="P-loop_NTPase"/>
</dbReference>
<comment type="caution">
    <text evidence="1">The sequence shown here is derived from an EMBL/GenBank/DDBJ whole genome shotgun (WGS) entry which is preliminary data.</text>
</comment>
<dbReference type="AlphaFoldDB" id="A0AAE3KNH4"/>
<name>A0AAE3KNH4_9CYAN</name>
<dbReference type="RefSeq" id="WP_254013109.1">
    <property type="nucleotide sequence ID" value="NZ_JAMZMM010000191.1"/>
</dbReference>
<proteinExistence type="predicted"/>
<dbReference type="Proteomes" id="UP001204953">
    <property type="component" value="Unassembled WGS sequence"/>
</dbReference>
<dbReference type="Pfam" id="PF14516">
    <property type="entry name" value="AAA_35"/>
    <property type="match status" value="1"/>
</dbReference>
<evidence type="ECO:0000313" key="2">
    <source>
        <dbReference type="Proteomes" id="UP001204953"/>
    </source>
</evidence>
<organism evidence="1 2">
    <name type="scientific">Limnofasciculus baicalensis BBK-W-15</name>
    <dbReference type="NCBI Taxonomy" id="2699891"/>
    <lineage>
        <taxon>Bacteria</taxon>
        <taxon>Bacillati</taxon>
        <taxon>Cyanobacteriota</taxon>
        <taxon>Cyanophyceae</taxon>
        <taxon>Coleofasciculales</taxon>
        <taxon>Coleofasciculaceae</taxon>
        <taxon>Limnofasciculus</taxon>
        <taxon>Limnofasciculus baicalensis</taxon>
    </lineage>
</organism>
<dbReference type="EMBL" id="JAMZMM010000191">
    <property type="protein sequence ID" value="MCP2730349.1"/>
    <property type="molecule type" value="Genomic_DNA"/>
</dbReference>
<evidence type="ECO:0000313" key="1">
    <source>
        <dbReference type="EMBL" id="MCP2730349.1"/>
    </source>
</evidence>
<gene>
    <name evidence="1" type="ORF">NJ959_18110</name>
</gene>
<accession>A0AAE3KNH4</accession>
<keyword evidence="2" id="KW-1185">Reference proteome</keyword>
<reference evidence="1" key="1">
    <citation type="submission" date="2022-06" db="EMBL/GenBank/DDBJ databases">
        <title>New cyanobacteria of genus Symplocastrum in benthos of Lake Baikal.</title>
        <authorList>
            <person name="Sorokovikova E."/>
            <person name="Tikhonova I."/>
            <person name="Krasnopeev A."/>
            <person name="Evseev P."/>
            <person name="Gladkikh A."/>
            <person name="Belykh O."/>
        </authorList>
    </citation>
    <scope>NUCLEOTIDE SEQUENCE</scope>
    <source>
        <strain evidence="1">BBK-W-15</strain>
    </source>
</reference>
<dbReference type="SUPFAM" id="SSF52540">
    <property type="entry name" value="P-loop containing nucleoside triphosphate hydrolases"/>
    <property type="match status" value="1"/>
</dbReference>
<sequence length="900" mass="104245">MNPSDTSVYNYQFGGCLPPEAPSYVERQADTQLYEGLKAGEFCYVLNSRQMGKSSLRVQTMRRLEEEGVACAAVDLTKIGCQNLTAEQWYAGIVRRLVISFNLGNRVNLRTWWRERDLLSPVQRFSEFIEQVVLPNIPQPIVIFIDEIDSVLSLNFRVDDFLATIRALYDNRADHPAYKRLTFALLGVATPSELIQDKNRTPFNIGKSIELNGFKLHECLPLAQGLASKVSDPEIILKEILSWTGGKPFLTQKLCQLVLQYGTADVKMGNLPTSSQISEWVEKLVRSHIIENWEAQDEPEHLKTIRDRLLHSQSSTRRLLTLYKQILQQGEIPADDTPEQRELRLSGLVVKQSISEKYGHAILRVYNRIYAEIFNPNWVAKELASLRPYQSAMAAWFASEARDESQLLTGSKLQEAFAWAKGKRLNHQDYQFLSASRQKVLETSQKIQEIKVIEARNKSIKQELKWSNSDYKDTVNPYRNRATSSDEQILYDRIIYWVQRESGKDLIDRFEQLFIKGIDYPDAEVSAALHRIIIANTSKEDFTYILNRCCHILINRWQMQSHQQSALADLVALFKKTNQFSRSIIRSGFIKRLHELVWEFTQSEEYQNLQRLVQVVEPSPDSNHQDKKNPTLSKLISRYPYLYTHSLLKQDSSYEHQQTIRHIQTQKQFQFEMNLSQYTTYLLRRVKMHSEGSPQGRIIPPVANPTLLSDRDLYLSLKQFMGKVEGSHTYRDSARVFLNQQNNTQSYRHFKTDLYEYLIASVEPEYGKHQFNQSLYEQLKNTFADSDSYKLNDFLIVRTCSQLLSFLVGNPQHPNHYIFIDLISNLGPIQTIGLLLKIVLLSAKVKPDLEKRFSVLFNHYEQQTIDEIIWLVESMENLNVAFMVNFGNLDISSVMRNPTS</sequence>